<dbReference type="eggNOG" id="COG1511">
    <property type="taxonomic scope" value="Bacteria"/>
</dbReference>
<feature type="transmembrane region" description="Helical" evidence="6">
    <location>
        <begin position="521"/>
        <end position="546"/>
    </location>
</feature>
<evidence type="ECO:0000313" key="10">
    <source>
        <dbReference type="EMBL" id="EJZ82242.1"/>
    </source>
</evidence>
<dbReference type="PATRIC" id="fig|883169.3.peg.730"/>
<dbReference type="RefSeq" id="WP_004600653.1">
    <property type="nucleotide sequence ID" value="NZ_HF541866.1"/>
</dbReference>
<accession>I7JW14</accession>
<evidence type="ECO:0000259" key="8">
    <source>
        <dbReference type="Pfam" id="PF12698"/>
    </source>
</evidence>
<feature type="transmembrane region" description="Helical" evidence="6">
    <location>
        <begin position="552"/>
        <end position="572"/>
    </location>
</feature>
<dbReference type="NCBIfam" id="TIGR03061">
    <property type="entry name" value="pip_yhgE_Nterm"/>
    <property type="match status" value="1"/>
</dbReference>
<reference evidence="10 11" key="2">
    <citation type="submission" date="2012-08" db="EMBL/GenBank/DDBJ databases">
        <title>The Genome Sequence of Turicella otitidis ATCC 51513.</title>
        <authorList>
            <consortium name="The Broad Institute Genome Sequencing Platform"/>
            <person name="Earl A."/>
            <person name="Ward D."/>
            <person name="Feldgarden M."/>
            <person name="Gevers D."/>
            <person name="Huys G."/>
            <person name="Walker B."/>
            <person name="Young S.K."/>
            <person name="Zeng Q."/>
            <person name="Gargeya S."/>
            <person name="Fitzgerald M."/>
            <person name="Haas B."/>
            <person name="Abouelleil A."/>
            <person name="Alvarado L."/>
            <person name="Arachchi H.M."/>
            <person name="Berlin A.M."/>
            <person name="Chapman S.B."/>
            <person name="Goldberg J."/>
            <person name="Griggs A."/>
            <person name="Gujja S."/>
            <person name="Hansen M."/>
            <person name="Howarth C."/>
            <person name="Imamovic A."/>
            <person name="Larimer J."/>
            <person name="McCowen C."/>
            <person name="Montmayeur A."/>
            <person name="Murphy C."/>
            <person name="Neiman D."/>
            <person name="Pearson M."/>
            <person name="Priest M."/>
            <person name="Roberts A."/>
            <person name="Saif S."/>
            <person name="Shea T."/>
            <person name="Sisk P."/>
            <person name="Sykes S."/>
            <person name="Wortman J."/>
            <person name="Nusbaum C."/>
            <person name="Birren B."/>
        </authorList>
    </citation>
    <scope>NUCLEOTIDE SEQUENCE [LARGE SCALE GENOMIC DNA]</scope>
    <source>
        <strain evidence="10 11">ATCC 51513</strain>
    </source>
</reference>
<feature type="domain" description="ABC-2 type transporter transmembrane" evidence="7">
    <location>
        <begin position="482"/>
        <end position="628"/>
    </location>
</feature>
<dbReference type="Pfam" id="PF12698">
    <property type="entry name" value="ABC2_membrane_3"/>
    <property type="match status" value="1"/>
</dbReference>
<keyword evidence="2 6" id="KW-0812">Transmembrane</keyword>
<evidence type="ECO:0000313" key="9">
    <source>
        <dbReference type="EMBL" id="CCI83476.1"/>
    </source>
</evidence>
<dbReference type="InterPro" id="IPR017500">
    <property type="entry name" value="Phage_infect_YhgE_N"/>
</dbReference>
<dbReference type="OrthoDB" id="9811483at2"/>
<dbReference type="Gene3D" id="3.40.1710.10">
    <property type="entry name" value="abc type-2 transporter like domain"/>
    <property type="match status" value="1"/>
</dbReference>
<dbReference type="HOGENOM" id="CLU_004534_1_1_11"/>
<feature type="region of interest" description="Disordered" evidence="5">
    <location>
        <begin position="447"/>
        <end position="468"/>
    </location>
</feature>
<feature type="transmembrane region" description="Helical" evidence="6">
    <location>
        <begin position="475"/>
        <end position="500"/>
    </location>
</feature>
<protein>
    <submittedName>
        <fullName evidence="10">YhgE/Pip domain-containing protein</fullName>
    </submittedName>
</protein>
<evidence type="ECO:0000313" key="11">
    <source>
        <dbReference type="Proteomes" id="UP000006078"/>
    </source>
</evidence>
<dbReference type="Proteomes" id="UP000011016">
    <property type="component" value="Unassembled WGS sequence"/>
</dbReference>
<evidence type="ECO:0000256" key="2">
    <source>
        <dbReference type="ARBA" id="ARBA00022692"/>
    </source>
</evidence>
<dbReference type="EMBL" id="AHAE01000036">
    <property type="protein sequence ID" value="EJZ82242.1"/>
    <property type="molecule type" value="Genomic_DNA"/>
</dbReference>
<organism evidence="9 12">
    <name type="scientific">Corynebacterium otitidis ATCC 51513</name>
    <dbReference type="NCBI Taxonomy" id="883169"/>
    <lineage>
        <taxon>Bacteria</taxon>
        <taxon>Bacillati</taxon>
        <taxon>Actinomycetota</taxon>
        <taxon>Actinomycetes</taxon>
        <taxon>Mycobacteriales</taxon>
        <taxon>Corynebacteriaceae</taxon>
        <taxon>Corynebacterium</taxon>
    </lineage>
</organism>
<proteinExistence type="predicted"/>
<evidence type="ECO:0000256" key="3">
    <source>
        <dbReference type="ARBA" id="ARBA00022989"/>
    </source>
</evidence>
<gene>
    <name evidence="9" type="ORF">BN46_0744</name>
    <name evidence="10" type="ORF">HMPREF9719_00763</name>
</gene>
<evidence type="ECO:0000259" key="7">
    <source>
        <dbReference type="Pfam" id="PF01061"/>
    </source>
</evidence>
<dbReference type="EMBL" id="CAJZ01000107">
    <property type="protein sequence ID" value="CCI83476.1"/>
    <property type="molecule type" value="Genomic_DNA"/>
</dbReference>
<dbReference type="PANTHER" id="PTHR43077:SF5">
    <property type="entry name" value="PHAGE INFECTION PROTEIN"/>
    <property type="match status" value="1"/>
</dbReference>
<name>I7JW14_9CORY</name>
<feature type="transmembrane region" description="Helical" evidence="6">
    <location>
        <begin position="584"/>
        <end position="602"/>
    </location>
</feature>
<reference evidence="9 12" key="1">
    <citation type="journal article" date="2012" name="J. Bacteriol.">
        <title>Draft Genome Sequence of Turicella otitidis ATCC 51513, Isolated from Middle Ear Fluid from a Child with Otitis Media.</title>
        <authorList>
            <person name="Brinkrolf K."/>
            <person name="Schneider J."/>
            <person name="Knecht M."/>
            <person name="Ruckert C."/>
            <person name="Tauch A."/>
        </authorList>
    </citation>
    <scope>NUCLEOTIDE SEQUENCE [LARGE SCALE GENOMIC DNA]</scope>
    <source>
        <strain evidence="9 12">ATCC 51513</strain>
    </source>
</reference>
<dbReference type="AlphaFoldDB" id="I7JW14"/>
<comment type="subcellular location">
    <subcellularLocation>
        <location evidence="1">Membrane</location>
        <topology evidence="1">Multi-pass membrane protein</topology>
    </subcellularLocation>
</comment>
<dbReference type="Proteomes" id="UP000006078">
    <property type="component" value="Unassembled WGS sequence"/>
</dbReference>
<keyword evidence="11" id="KW-1185">Reference proteome</keyword>
<dbReference type="GO" id="GO:0140359">
    <property type="term" value="F:ABC-type transporter activity"/>
    <property type="evidence" value="ECO:0007669"/>
    <property type="project" value="InterPro"/>
</dbReference>
<comment type="caution">
    <text evidence="9">The sequence shown here is derived from an EMBL/GenBank/DDBJ whole genome shotgun (WGS) entry which is preliminary data.</text>
</comment>
<keyword evidence="4 6" id="KW-0472">Membrane</keyword>
<evidence type="ECO:0000256" key="6">
    <source>
        <dbReference type="SAM" id="Phobius"/>
    </source>
</evidence>
<dbReference type="PANTHER" id="PTHR43077">
    <property type="entry name" value="TRANSPORT PERMEASE YVFS-RELATED"/>
    <property type="match status" value="1"/>
</dbReference>
<keyword evidence="3 6" id="KW-1133">Transmembrane helix</keyword>
<sequence length="678" mass="68554">MIALLTGSSELRRFGHGVLPKLAILALTLLPLIFGGLFVWAYFDPIGHLDRLPVALVNSDKGADAPGDEGDERVEAGAEVAEQVVEAGALDIHEVDAAEAKDGVADGTYYLAIEIPEDFSEAATSAAGDNPRSATINVALSNANGFIPTLLGNQATQALISAVDAQLGEEVTDRLLLGYTLVGEGLDKAAEGAGAVDEGAGTAKSGAEALDGGIGELNERVGDAAEGARTLDGGARALDEGIGAAAGGAAELAEGLRTLQAATDALAAGSGAVADGVDEAADTVGDVTAKVAEARGRAAAVLGDVAEALRDVPLADAQALADKAEELKTRIEAGGEEEDIASKVALLQAGAREVAGQLAPGGEYRAGVDAAAQAAALLETGLGTLKDGSQALVVGTGALVSGSQLLADGVGQLTVGAGALREGLVALDDGAGELHLQLSDAAGDAPRFDEADRAQRAPAAANPASGNLTDEEPSLFGVGLAPFFFSLAMFMGATIIFLVVRPRIRRTIDSGTPPWRAVVASYLPAALIGQAQAIAVYLVATLAIGLEPEHPLGLLGALMGLSAVFVAVTQALNTIAGPAPGRVACLALMGVQLVSSGGLYPVETQPRLLQWIHVVDPMTYGVNVLRHAIVGGQPGDPRLQQGIVVLACVLAGAWLLSAVCTRAARRLKVSQLHPMLEV</sequence>
<evidence type="ECO:0000313" key="12">
    <source>
        <dbReference type="Proteomes" id="UP000011016"/>
    </source>
</evidence>
<dbReference type="InterPro" id="IPR051328">
    <property type="entry name" value="T7SS_ABC-Transporter"/>
</dbReference>
<evidence type="ECO:0000256" key="4">
    <source>
        <dbReference type="ARBA" id="ARBA00023136"/>
    </source>
</evidence>
<feature type="domain" description="ABC-2 type transporter transmembrane" evidence="8">
    <location>
        <begin position="26"/>
        <end position="166"/>
    </location>
</feature>
<dbReference type="InterPro" id="IPR017501">
    <property type="entry name" value="Phage_infect_YhgE_C"/>
</dbReference>
<dbReference type="GO" id="GO:0016020">
    <property type="term" value="C:membrane"/>
    <property type="evidence" value="ECO:0007669"/>
    <property type="project" value="UniProtKB-SubCell"/>
</dbReference>
<dbReference type="STRING" id="29321.AAV33_02140"/>
<feature type="transmembrane region" description="Helical" evidence="6">
    <location>
        <begin position="22"/>
        <end position="43"/>
    </location>
</feature>
<dbReference type="InterPro" id="IPR013525">
    <property type="entry name" value="ABC2_TM"/>
</dbReference>
<dbReference type="Pfam" id="PF01061">
    <property type="entry name" value="ABC2_membrane"/>
    <property type="match status" value="1"/>
</dbReference>
<evidence type="ECO:0000256" key="5">
    <source>
        <dbReference type="SAM" id="MobiDB-lite"/>
    </source>
</evidence>
<feature type="transmembrane region" description="Helical" evidence="6">
    <location>
        <begin position="643"/>
        <end position="664"/>
    </location>
</feature>
<dbReference type="NCBIfam" id="TIGR03062">
    <property type="entry name" value="pip_yhgE_Cterm"/>
    <property type="match status" value="1"/>
</dbReference>
<evidence type="ECO:0000256" key="1">
    <source>
        <dbReference type="ARBA" id="ARBA00004141"/>
    </source>
</evidence>